<dbReference type="InterPro" id="IPR013106">
    <property type="entry name" value="Ig_V-set"/>
</dbReference>
<proteinExistence type="predicted"/>
<dbReference type="FunFam" id="2.60.40.10:FF:000129">
    <property type="entry name" value="CLUMA_CG018772, isoform A"/>
    <property type="match status" value="1"/>
</dbReference>
<dbReference type="SMART" id="SM00409">
    <property type="entry name" value="IG"/>
    <property type="match status" value="2"/>
</dbReference>
<dbReference type="PANTHER" id="PTHR23279">
    <property type="entry name" value="DEFECTIVE PROBOSCIS EXTENSION RESPONSE DPR -RELATED"/>
    <property type="match status" value="1"/>
</dbReference>
<dbReference type="RefSeq" id="XP_015519946.1">
    <property type="nucleotide sequence ID" value="XM_015664460.1"/>
</dbReference>
<dbReference type="PANTHER" id="PTHR23279:SF37">
    <property type="entry name" value="DEFECTIVE PROBOSCIS EXTENSION RESPONSE 13, ISOFORM B"/>
    <property type="match status" value="1"/>
</dbReference>
<organism evidence="4 5">
    <name type="scientific">Neodiprion lecontei</name>
    <name type="common">Redheaded pine sawfly</name>
    <dbReference type="NCBI Taxonomy" id="441921"/>
    <lineage>
        <taxon>Eukaryota</taxon>
        <taxon>Metazoa</taxon>
        <taxon>Ecdysozoa</taxon>
        <taxon>Arthropoda</taxon>
        <taxon>Hexapoda</taxon>
        <taxon>Insecta</taxon>
        <taxon>Pterygota</taxon>
        <taxon>Neoptera</taxon>
        <taxon>Endopterygota</taxon>
        <taxon>Hymenoptera</taxon>
        <taxon>Tenthredinoidea</taxon>
        <taxon>Diprionidae</taxon>
        <taxon>Diprioninae</taxon>
        <taxon>Neodiprion</taxon>
    </lineage>
</organism>
<dbReference type="InterPro" id="IPR003598">
    <property type="entry name" value="Ig_sub2"/>
</dbReference>
<keyword evidence="1" id="KW-0472">Membrane</keyword>
<feature type="signal peptide" evidence="2">
    <location>
        <begin position="1"/>
        <end position="25"/>
    </location>
</feature>
<dbReference type="InterPro" id="IPR037448">
    <property type="entry name" value="Zig-8"/>
</dbReference>
<dbReference type="InParanoid" id="A0A6J0BY98"/>
<dbReference type="Gene3D" id="2.60.40.10">
    <property type="entry name" value="Immunoglobulins"/>
    <property type="match status" value="2"/>
</dbReference>
<evidence type="ECO:0000256" key="1">
    <source>
        <dbReference type="SAM" id="Phobius"/>
    </source>
</evidence>
<feature type="domain" description="Ig-like" evidence="3">
    <location>
        <begin position="58"/>
        <end position="157"/>
    </location>
</feature>
<dbReference type="FunCoup" id="A0A6J0BY98">
    <property type="interactions" value="79"/>
</dbReference>
<evidence type="ECO:0000313" key="5">
    <source>
        <dbReference type="RefSeq" id="XP_015519946.1"/>
    </source>
</evidence>
<reference evidence="5" key="1">
    <citation type="submission" date="2025-04" db="UniProtKB">
        <authorList>
            <consortium name="RefSeq"/>
        </authorList>
    </citation>
    <scope>IDENTIFICATION</scope>
    <source>
        <tissue evidence="6">Thorax and Abdomen</tissue>
        <tissue evidence="5">Whole body</tissue>
    </source>
</reference>
<dbReference type="KEGG" id="nlo:107224421"/>
<keyword evidence="1" id="KW-1133">Transmembrane helix</keyword>
<gene>
    <name evidence="5 6" type="primary">LOC107224421</name>
</gene>
<dbReference type="Pfam" id="PF13927">
    <property type="entry name" value="Ig_3"/>
    <property type="match status" value="1"/>
</dbReference>
<keyword evidence="2" id="KW-0732">Signal</keyword>
<dbReference type="InterPro" id="IPR013783">
    <property type="entry name" value="Ig-like_fold"/>
</dbReference>
<dbReference type="OrthoDB" id="5359219at2759"/>
<dbReference type="RefSeq" id="XP_046595660.1">
    <property type="nucleotide sequence ID" value="XM_046739704.1"/>
</dbReference>
<dbReference type="GO" id="GO:0050808">
    <property type="term" value="P:synapse organization"/>
    <property type="evidence" value="ECO:0007669"/>
    <property type="project" value="TreeGrafter"/>
</dbReference>
<evidence type="ECO:0000259" key="3">
    <source>
        <dbReference type="PROSITE" id="PS50835"/>
    </source>
</evidence>
<dbReference type="GO" id="GO:0032589">
    <property type="term" value="C:neuron projection membrane"/>
    <property type="evidence" value="ECO:0007669"/>
    <property type="project" value="TreeGrafter"/>
</dbReference>
<feature type="domain" description="Ig-like" evidence="3">
    <location>
        <begin position="177"/>
        <end position="255"/>
    </location>
</feature>
<protein>
    <submittedName>
        <fullName evidence="5 6">Uncharacterized protein LOC107224421</fullName>
    </submittedName>
</protein>
<dbReference type="InterPro" id="IPR007110">
    <property type="entry name" value="Ig-like_dom"/>
</dbReference>
<keyword evidence="1" id="KW-0812">Transmembrane</keyword>
<dbReference type="PROSITE" id="PS50835">
    <property type="entry name" value="IG_LIKE"/>
    <property type="match status" value="2"/>
</dbReference>
<feature type="chain" id="PRO_5027016597" evidence="2">
    <location>
        <begin position="26"/>
        <end position="315"/>
    </location>
</feature>
<keyword evidence="4" id="KW-1185">Reference proteome</keyword>
<dbReference type="Pfam" id="PF07686">
    <property type="entry name" value="V-set"/>
    <property type="match status" value="1"/>
</dbReference>
<evidence type="ECO:0000256" key="2">
    <source>
        <dbReference type="SAM" id="SignalP"/>
    </source>
</evidence>
<evidence type="ECO:0000313" key="6">
    <source>
        <dbReference type="RefSeq" id="XP_046595660.1"/>
    </source>
</evidence>
<dbReference type="SMART" id="SM00408">
    <property type="entry name" value="IGc2"/>
    <property type="match status" value="2"/>
</dbReference>
<dbReference type="InterPro" id="IPR003599">
    <property type="entry name" value="Ig_sub"/>
</dbReference>
<dbReference type="GeneID" id="107224421"/>
<dbReference type="AlphaFoldDB" id="A0A6J0BY98"/>
<evidence type="ECO:0000313" key="4">
    <source>
        <dbReference type="Proteomes" id="UP000829291"/>
    </source>
</evidence>
<dbReference type="SUPFAM" id="SSF48726">
    <property type="entry name" value="Immunoglobulin"/>
    <property type="match status" value="2"/>
</dbReference>
<dbReference type="InterPro" id="IPR036179">
    <property type="entry name" value="Ig-like_dom_sf"/>
</dbReference>
<name>A0A6J0BY98_NEOLC</name>
<accession>A0A6J0BY98</accession>
<dbReference type="Proteomes" id="UP000829291">
    <property type="component" value="Chromosome 5"/>
</dbReference>
<sequence>MTARHNDGATTIVLVFVLLLNVMLQIECLAGIETDSVGKTGQESAGKSPAFVENDLLPPMSFGTNNSTVIVAQTGSNALVPCIVKNIGDSMHVSWIRRRGVQQLLTVGLTTYASDERFQAIHFQHSEDWTLQIKYVQQRDAGIYECQVSTHPPSSIFLLLQVVDAHTEIDGPMEKFVRPDSTLLLHCVVKKSTEIPSFFFWYHNSRMVNYDTDRGYNVSTDLSGKESWLEVSRATSRHSGNYTCVASNAKSTRVLIHIFNGDNPAAMQHSAAASSTINLYPLYLVITVVLNNFIAAVLSRRVHTSNENIKIKYFR</sequence>
<feature type="transmembrane region" description="Helical" evidence="1">
    <location>
        <begin position="280"/>
        <end position="298"/>
    </location>
</feature>